<proteinExistence type="inferred from homology"/>
<protein>
    <submittedName>
        <fullName evidence="4">V-type ATP synthase subunit E</fullName>
    </submittedName>
</protein>
<evidence type="ECO:0000313" key="4">
    <source>
        <dbReference type="EMBL" id="AJW69884.1"/>
    </source>
</evidence>
<evidence type="ECO:0000256" key="3">
    <source>
        <dbReference type="ARBA" id="ARBA00023065"/>
    </source>
</evidence>
<dbReference type="AlphaFoldDB" id="A0A0D5BZB8"/>
<dbReference type="PANTHER" id="PTHR45715">
    <property type="entry name" value="ATPASE H+-TRANSPORTING V1 SUBUNIT E1A-RELATED"/>
    <property type="match status" value="1"/>
</dbReference>
<gene>
    <name evidence="4" type="primary">atpE</name>
    <name evidence="4" type="ORF">NADRNF5_0185</name>
</gene>
<evidence type="ECO:0000256" key="1">
    <source>
        <dbReference type="ARBA" id="ARBA00005901"/>
    </source>
</evidence>
<keyword evidence="5" id="KW-1185">Reference proteome</keyword>
<dbReference type="Proteomes" id="UP000032408">
    <property type="component" value="Chromosome"/>
</dbReference>
<dbReference type="SUPFAM" id="SSF160527">
    <property type="entry name" value="V-type ATPase subunit E-like"/>
    <property type="match status" value="1"/>
</dbReference>
<dbReference type="Gene3D" id="1.20.5.620">
    <property type="entry name" value="F1F0 ATP synthase subunit B, membrane domain"/>
    <property type="match status" value="1"/>
</dbReference>
<dbReference type="RefSeq" id="WP_048114766.1">
    <property type="nucleotide sequence ID" value="NZ_CP011070.1"/>
</dbReference>
<dbReference type="Gene3D" id="3.30.2320.30">
    <property type="entry name" value="ATP synthase, E subunit, C-terminal"/>
    <property type="match status" value="1"/>
</dbReference>
<dbReference type="GeneID" id="24819438"/>
<dbReference type="GO" id="GO:0046961">
    <property type="term" value="F:proton-transporting ATPase activity, rotational mechanism"/>
    <property type="evidence" value="ECO:0007669"/>
    <property type="project" value="InterPro"/>
</dbReference>
<dbReference type="GO" id="GO:0033178">
    <property type="term" value="C:proton-transporting two-sector ATPase complex, catalytic domain"/>
    <property type="evidence" value="ECO:0007669"/>
    <property type="project" value="InterPro"/>
</dbReference>
<dbReference type="STRING" id="1580092.NADRNF5_0185"/>
<keyword evidence="3" id="KW-0406">Ion transport</keyword>
<organism evidence="4 5">
    <name type="scientific">Nitrosopumilus adriaticus</name>
    <dbReference type="NCBI Taxonomy" id="1580092"/>
    <lineage>
        <taxon>Archaea</taxon>
        <taxon>Nitrososphaerota</taxon>
        <taxon>Nitrososphaeria</taxon>
        <taxon>Nitrosopumilales</taxon>
        <taxon>Nitrosopumilaceae</taxon>
        <taxon>Nitrosopumilus</taxon>
    </lineage>
</organism>
<dbReference type="OrthoDB" id="4691at2157"/>
<keyword evidence="2" id="KW-0813">Transport</keyword>
<dbReference type="HOGENOM" id="CLU_1335010_0_0_2"/>
<dbReference type="InterPro" id="IPR002842">
    <property type="entry name" value="ATPase_V1_Esu"/>
</dbReference>
<dbReference type="Pfam" id="PF01991">
    <property type="entry name" value="vATP-synt_E"/>
    <property type="match status" value="1"/>
</dbReference>
<dbReference type="EMBL" id="CP011070">
    <property type="protein sequence ID" value="AJW69884.1"/>
    <property type="molecule type" value="Genomic_DNA"/>
</dbReference>
<sequence length="205" mass="22487">MGKLHPLTSNFALETTIDKILTNTEKDILSNIKSSLAESQQKLEDSLPKLETEYDKIISDGKKEADKIEKQILGSADIEVRNKQLLALEEAVDRVFGKALEQITNADRSGDYSNLIKSLIEESTQILGTSEVMVFTNAKDKDIVQSTLSQFPGSQLSPDVIDCIGGIIVKSKDGAMTFDSTIDARIDRLKPLIRKDVAAKFGVGN</sequence>
<accession>A0A0D5BZB8</accession>
<dbReference type="InterPro" id="IPR038495">
    <property type="entry name" value="ATPase_E_C"/>
</dbReference>
<evidence type="ECO:0000313" key="5">
    <source>
        <dbReference type="Proteomes" id="UP000032408"/>
    </source>
</evidence>
<evidence type="ECO:0000256" key="2">
    <source>
        <dbReference type="ARBA" id="ARBA00022448"/>
    </source>
</evidence>
<name>A0A0D5BZB8_9ARCH</name>
<dbReference type="KEGG" id="nin:NADRNF5_0185"/>
<reference evidence="5" key="1">
    <citation type="submission" date="2015-03" db="EMBL/GenBank/DDBJ databases">
        <title>Characterization of two novel Thaumarchaeota isolated from the Northern Adriatic Sea.</title>
        <authorList>
            <person name="Bayer B."/>
            <person name="Vojvoda J."/>
            <person name="Offre P."/>
            <person name="Srivastava A."/>
            <person name="Elisabeth N."/>
            <person name="Garcia J.A.L."/>
            <person name="Schleper C."/>
            <person name="Herndl G.J."/>
        </authorList>
    </citation>
    <scope>NUCLEOTIDE SEQUENCE [LARGE SCALE GENOMIC DNA]</scope>
    <source>
        <strain evidence="5">NF5</strain>
    </source>
</reference>
<comment type="similarity">
    <text evidence="1">Belongs to the V-ATPase E subunit family.</text>
</comment>
<reference evidence="4 5" key="2">
    <citation type="journal article" date="2016" name="ISME J.">
        <title>Physiological and genomic characterization of two novel marine thaumarchaeal strains indicates niche differentiation.</title>
        <authorList>
            <person name="Bayer B."/>
            <person name="Vojvoda J."/>
            <person name="Offre P."/>
            <person name="Alves R.J."/>
            <person name="Elisabeth N.H."/>
            <person name="Garcia J.A."/>
            <person name="Volland J.M."/>
            <person name="Srivastava A."/>
            <person name="Schleper C."/>
            <person name="Herndl G.J."/>
        </authorList>
    </citation>
    <scope>NUCLEOTIDE SEQUENCE [LARGE SCALE GENOMIC DNA]</scope>
    <source>
        <strain evidence="4 5">NF5</strain>
    </source>
</reference>